<dbReference type="InterPro" id="IPR012336">
    <property type="entry name" value="Thioredoxin-like_fold"/>
</dbReference>
<dbReference type="SUPFAM" id="SSF52833">
    <property type="entry name" value="Thioredoxin-like"/>
    <property type="match status" value="1"/>
</dbReference>
<evidence type="ECO:0000313" key="3">
    <source>
        <dbReference type="EMBL" id="MBC5622588.1"/>
    </source>
</evidence>
<keyword evidence="4" id="KW-1185">Reference proteome</keyword>
<keyword evidence="1" id="KW-0676">Redox-active center</keyword>
<dbReference type="InterPro" id="IPR036249">
    <property type="entry name" value="Thioredoxin-like_sf"/>
</dbReference>
<dbReference type="Gene3D" id="3.40.30.10">
    <property type="entry name" value="Glutaredoxin"/>
    <property type="match status" value="1"/>
</dbReference>
<name>A0ABR7D3U2_9BACT</name>
<dbReference type="EMBL" id="JACOOH010000007">
    <property type="protein sequence ID" value="MBC5622588.1"/>
    <property type="molecule type" value="Genomic_DNA"/>
</dbReference>
<dbReference type="PROSITE" id="PS51352">
    <property type="entry name" value="THIOREDOXIN_2"/>
    <property type="match status" value="1"/>
</dbReference>
<evidence type="ECO:0000259" key="2">
    <source>
        <dbReference type="PROSITE" id="PS51352"/>
    </source>
</evidence>
<accession>A0ABR7D3U2</accession>
<comment type="caution">
    <text evidence="3">The sequence shown here is derived from an EMBL/GenBank/DDBJ whole genome shotgun (WGS) entry which is preliminary data.</text>
</comment>
<reference evidence="3 4" key="1">
    <citation type="submission" date="2020-08" db="EMBL/GenBank/DDBJ databases">
        <title>Genome public.</title>
        <authorList>
            <person name="Liu C."/>
            <person name="Sun Q."/>
        </authorList>
    </citation>
    <scope>NUCLEOTIDE SEQUENCE [LARGE SCALE GENOMIC DNA]</scope>
    <source>
        <strain evidence="3 4">NSJ-56</strain>
    </source>
</reference>
<dbReference type="InterPro" id="IPR013766">
    <property type="entry name" value="Thioredoxin_domain"/>
</dbReference>
<dbReference type="Pfam" id="PF13098">
    <property type="entry name" value="Thioredoxin_2"/>
    <property type="match status" value="1"/>
</dbReference>
<protein>
    <submittedName>
        <fullName evidence="3">Thioredoxin family protein</fullName>
    </submittedName>
</protein>
<evidence type="ECO:0000256" key="1">
    <source>
        <dbReference type="ARBA" id="ARBA00023284"/>
    </source>
</evidence>
<dbReference type="InterPro" id="IPR017937">
    <property type="entry name" value="Thioredoxin_CS"/>
</dbReference>
<evidence type="ECO:0000313" key="4">
    <source>
        <dbReference type="Proteomes" id="UP000646484"/>
    </source>
</evidence>
<organism evidence="3 4">
    <name type="scientific">Butyricimonas hominis</name>
    <dbReference type="NCBI Taxonomy" id="2763032"/>
    <lineage>
        <taxon>Bacteria</taxon>
        <taxon>Pseudomonadati</taxon>
        <taxon>Bacteroidota</taxon>
        <taxon>Bacteroidia</taxon>
        <taxon>Bacteroidales</taxon>
        <taxon>Odoribacteraceae</taxon>
        <taxon>Butyricimonas</taxon>
    </lineage>
</organism>
<proteinExistence type="predicted"/>
<dbReference type="Proteomes" id="UP000646484">
    <property type="component" value="Unassembled WGS sequence"/>
</dbReference>
<sequence>MKNLFIVCVFVVFGSGVFGQGIKFIEGEKWDNVLRMAQEQNKYIFMDCYTSWCGPCKALAKDVFTKNEVGNFFNSTFVNVKYDMEKGEGKELYTRYKKFIIGFPTLLLIDKNGNVVHQMAGYQEPEVLIAGMKAGIEGKSLFVMQEKYNAGSRDLGFLNEYVSVLQGAFLKDEIQKVAEDYMKSVPVEDLLKKEVWDFVGEYVKDPYSPQFNFVVFNFDKYVYRLKVDGYRLERQLTWALEKAVKDIVELKTDEQGHLLPLTDEPEKVNMLLTLLNRGNFKRAEEMRAKLKIHTLKLEEKWNDVVTYLLVYRDVRALGYTERFLCESFMYIALHGKDKKVLKRCLPIMEGIQAKEDMEKDGSNYHGTLAELYRALGNKQKAEEHQKIDEQKQKEAEERFRKMFEKKE</sequence>
<gene>
    <name evidence="3" type="ORF">H8S64_15940</name>
</gene>
<feature type="domain" description="Thioredoxin" evidence="2">
    <location>
        <begin position="11"/>
        <end position="137"/>
    </location>
</feature>
<dbReference type="RefSeq" id="WP_186977384.1">
    <property type="nucleotide sequence ID" value="NZ_JACOOH010000007.1"/>
</dbReference>
<dbReference type="PROSITE" id="PS00194">
    <property type="entry name" value="THIOREDOXIN_1"/>
    <property type="match status" value="1"/>
</dbReference>